<dbReference type="STRING" id="395965.Msil_3911"/>
<dbReference type="PANTHER" id="PTHR42887">
    <property type="entry name" value="OS12G0638800 PROTEIN"/>
    <property type="match status" value="1"/>
</dbReference>
<dbReference type="Gene3D" id="1.10.8.260">
    <property type="entry name" value="HI0933 insert domain-like"/>
    <property type="match status" value="1"/>
</dbReference>
<dbReference type="AlphaFoldDB" id="B8EMW3"/>
<dbReference type="Pfam" id="PF22780">
    <property type="entry name" value="HI0933_like_1st"/>
    <property type="match status" value="1"/>
</dbReference>
<keyword evidence="2" id="KW-0285">Flavoprotein</keyword>
<evidence type="ECO:0000259" key="4">
    <source>
        <dbReference type="Pfam" id="PF03486"/>
    </source>
</evidence>
<organism evidence="6 7">
    <name type="scientific">Methylocella silvestris (strain DSM 15510 / CIP 108128 / LMG 27833 / NCIMB 13906 / BL2)</name>
    <dbReference type="NCBI Taxonomy" id="395965"/>
    <lineage>
        <taxon>Bacteria</taxon>
        <taxon>Pseudomonadati</taxon>
        <taxon>Pseudomonadota</taxon>
        <taxon>Alphaproteobacteria</taxon>
        <taxon>Hyphomicrobiales</taxon>
        <taxon>Beijerinckiaceae</taxon>
        <taxon>Methylocella</taxon>
    </lineage>
</organism>
<dbReference type="NCBIfam" id="TIGR00275">
    <property type="entry name" value="aminoacetone oxidase family FAD-binding enzyme"/>
    <property type="match status" value="1"/>
</dbReference>
<proteinExistence type="predicted"/>
<dbReference type="InterPro" id="IPR036188">
    <property type="entry name" value="FAD/NAD-bd_sf"/>
</dbReference>
<evidence type="ECO:0000313" key="6">
    <source>
        <dbReference type="EMBL" id="ACK52792.1"/>
    </source>
</evidence>
<dbReference type="SUPFAM" id="SSF160996">
    <property type="entry name" value="HI0933 insert domain-like"/>
    <property type="match status" value="1"/>
</dbReference>
<dbReference type="RefSeq" id="WP_012592860.1">
    <property type="nucleotide sequence ID" value="NC_011666.1"/>
</dbReference>
<dbReference type="eggNOG" id="COG2081">
    <property type="taxonomic scope" value="Bacteria"/>
</dbReference>
<evidence type="ECO:0000259" key="5">
    <source>
        <dbReference type="Pfam" id="PF22780"/>
    </source>
</evidence>
<dbReference type="InterPro" id="IPR022460">
    <property type="entry name" value="Flavoprotein_PP4765"/>
</dbReference>
<sequence length="428" mass="44898">MPLAARPHVIIIGAGPAGLMAAETVASKGVRVSIYDRMAAPGRKFLLAGRGGLNLTHSEDFEILLSRYGAASDRLREALEVFSPKALRAWCEGMGQATFIGTSGRVFPATFKASPLLRAWLKRLGSLGVTMHLRQEWRGWDAKGALLFAGPDGETAVEADATILALGGASWPRLGSDGGWVGALQRAAIATAPLRPANCGFQANWSDHFKDLFAGEPLKGIAASFGGERVRGEGTITRAGLEGGALYALAAPLRDAIAASGEAALRIALRPDVAEADLESRIASRDPKQSFSTFARKSLRLSPAAIGLMQESARAAFAPLGEMSPARLAGFVNAVPIRLTGVAPLARAISTAGGVVFDEVDRNFMLRRRPGAFVAGEMLDWEAPTGGYLMQACFATGAAAGRGALEWAAREHAGQSFGRQNLALAPPA</sequence>
<dbReference type="EMBL" id="CP001280">
    <property type="protein sequence ID" value="ACK52792.1"/>
    <property type="molecule type" value="Genomic_DNA"/>
</dbReference>
<dbReference type="HOGENOM" id="CLU_025174_1_0_5"/>
<dbReference type="PANTHER" id="PTHR42887:SF1">
    <property type="entry name" value="BLR3961 PROTEIN"/>
    <property type="match status" value="1"/>
</dbReference>
<keyword evidence="7" id="KW-1185">Reference proteome</keyword>
<evidence type="ECO:0000256" key="2">
    <source>
        <dbReference type="ARBA" id="ARBA00022630"/>
    </source>
</evidence>
<name>B8EMW3_METSB</name>
<evidence type="ECO:0000256" key="1">
    <source>
        <dbReference type="ARBA" id="ARBA00001974"/>
    </source>
</evidence>
<dbReference type="PRINTS" id="PR00419">
    <property type="entry name" value="ADXRDTASE"/>
</dbReference>
<dbReference type="Gene3D" id="3.50.50.60">
    <property type="entry name" value="FAD/NAD(P)-binding domain"/>
    <property type="match status" value="1"/>
</dbReference>
<reference evidence="6 7" key="1">
    <citation type="journal article" date="2010" name="J. Bacteriol.">
        <title>Complete genome sequence of the aerobic facultative methanotroph Methylocella silvestris BL2.</title>
        <authorList>
            <person name="Chen Y."/>
            <person name="Crombie A."/>
            <person name="Rahman M.T."/>
            <person name="Dedysh S.N."/>
            <person name="Liesack W."/>
            <person name="Stott M.B."/>
            <person name="Alam M."/>
            <person name="Theisen A.R."/>
            <person name="Murrell J.C."/>
            <person name="Dunfield P.F."/>
        </authorList>
    </citation>
    <scope>NUCLEOTIDE SEQUENCE [LARGE SCALE GENOMIC DNA]</scope>
    <source>
        <strain evidence="7">DSM 15510 / CIP 108128 / LMG 27833 / NCIMB 13906 / BL2</strain>
    </source>
</reference>
<dbReference type="Gene3D" id="2.40.30.10">
    <property type="entry name" value="Translation factors"/>
    <property type="match status" value="1"/>
</dbReference>
<feature type="domain" description="RsdA/BaiN/AoA(So)-like Rossmann fold-like" evidence="4">
    <location>
        <begin position="8"/>
        <end position="402"/>
    </location>
</feature>
<dbReference type="InterPro" id="IPR055178">
    <property type="entry name" value="RsdA/BaiN/AoA(So)-like_dom"/>
</dbReference>
<dbReference type="NCBIfam" id="TIGR03862">
    <property type="entry name" value="flavo_PP4765"/>
    <property type="match status" value="1"/>
</dbReference>
<keyword evidence="3" id="KW-0274">FAD</keyword>
<feature type="domain" description="RsdA/BaiN/AoA(So)-like insert" evidence="5">
    <location>
        <begin position="195"/>
        <end position="350"/>
    </location>
</feature>
<dbReference type="KEGG" id="msl:Msil_3911"/>
<dbReference type="InterPro" id="IPR057661">
    <property type="entry name" value="RsdA/BaiN/AoA(So)_Rossmann"/>
</dbReference>
<evidence type="ECO:0000313" key="7">
    <source>
        <dbReference type="Proteomes" id="UP000002257"/>
    </source>
</evidence>
<dbReference type="InterPro" id="IPR023166">
    <property type="entry name" value="BaiN-like_dom_sf"/>
</dbReference>
<dbReference type="Proteomes" id="UP000002257">
    <property type="component" value="Chromosome"/>
</dbReference>
<comment type="cofactor">
    <cofactor evidence="1">
        <name>FAD</name>
        <dbReference type="ChEBI" id="CHEBI:57692"/>
    </cofactor>
</comment>
<gene>
    <name evidence="6" type="ordered locus">Msil_3911</name>
</gene>
<evidence type="ECO:0000256" key="3">
    <source>
        <dbReference type="ARBA" id="ARBA00022827"/>
    </source>
</evidence>
<accession>B8EMW3</accession>
<dbReference type="Pfam" id="PF03486">
    <property type="entry name" value="HI0933_like"/>
    <property type="match status" value="1"/>
</dbReference>
<dbReference type="InterPro" id="IPR004792">
    <property type="entry name" value="BaiN-like"/>
</dbReference>
<dbReference type="SUPFAM" id="SSF51905">
    <property type="entry name" value="FAD/NAD(P)-binding domain"/>
    <property type="match status" value="1"/>
</dbReference>
<protein>
    <submittedName>
        <fullName evidence="6">HI0933 family protein</fullName>
    </submittedName>
</protein>